<evidence type="ECO:0000313" key="1">
    <source>
        <dbReference type="EMBL" id="MBO0452304.1"/>
    </source>
</evidence>
<sequence>MQQLLYYPHTSPNPAKDYQEEAIAKKNTYFIMQIATMYVTKQEHSPVIDKLYEALLHNLIDTVSYREPNNLIEVIRYSPRIPERYTDFSVLKMAHELSVYFDLSPVFALSIVWSNWARAVYQKRLKRFVAFAVNSMKIAPCECAEETALKGIHAMENFLRAAHLPLTFEEVGIFPTDSEINKLAENCLPKGEEAAKTIQLILKCSQ</sequence>
<dbReference type="Proteomes" id="UP000664495">
    <property type="component" value="Unassembled WGS sequence"/>
</dbReference>
<dbReference type="Gene3D" id="1.20.1090.10">
    <property type="entry name" value="Dehydroquinate synthase-like - alpha domain"/>
    <property type="match status" value="1"/>
</dbReference>
<evidence type="ECO:0000313" key="2">
    <source>
        <dbReference type="Proteomes" id="UP000664495"/>
    </source>
</evidence>
<name>A0ABS3HFS2_9ENTE</name>
<proteinExistence type="predicted"/>
<gene>
    <name evidence="1" type="ORF">JZO85_08490</name>
</gene>
<organism evidence="1 2">
    <name type="scientific">Candidatus Enterococcus murrayae</name>
    <dbReference type="NCBI Taxonomy" id="2815321"/>
    <lineage>
        <taxon>Bacteria</taxon>
        <taxon>Bacillati</taxon>
        <taxon>Bacillota</taxon>
        <taxon>Bacilli</taxon>
        <taxon>Lactobacillales</taxon>
        <taxon>Enterococcaceae</taxon>
        <taxon>Enterococcus</taxon>
    </lineage>
</organism>
<dbReference type="SUPFAM" id="SSF56796">
    <property type="entry name" value="Dehydroquinate synthase-like"/>
    <property type="match status" value="1"/>
</dbReference>
<reference evidence="1 2" key="1">
    <citation type="submission" date="2021-03" db="EMBL/GenBank/DDBJ databases">
        <title>Enterococcal diversity collection.</title>
        <authorList>
            <person name="Gilmore M.S."/>
            <person name="Schwartzman J."/>
            <person name="Van Tyne D."/>
            <person name="Martin M."/>
            <person name="Earl A.M."/>
            <person name="Manson A.L."/>
            <person name="Straub T."/>
            <person name="Salamzade R."/>
            <person name="Saavedra J."/>
            <person name="Lebreton F."/>
            <person name="Prichula J."/>
            <person name="Schaufler K."/>
            <person name="Gaca A."/>
            <person name="Sgardioli B."/>
            <person name="Wagenaar J."/>
            <person name="Strong T."/>
        </authorList>
    </citation>
    <scope>NUCLEOTIDE SEQUENCE [LARGE SCALE GENOMIC DNA]</scope>
    <source>
        <strain evidence="1 2">MJM16</strain>
    </source>
</reference>
<dbReference type="RefSeq" id="WP_207108079.1">
    <property type="nucleotide sequence ID" value="NZ_JAFLVR010000020.1"/>
</dbReference>
<keyword evidence="2" id="KW-1185">Reference proteome</keyword>
<comment type="caution">
    <text evidence="1">The sequence shown here is derived from an EMBL/GenBank/DDBJ whole genome shotgun (WGS) entry which is preliminary data.</text>
</comment>
<dbReference type="EMBL" id="JAFLVR010000020">
    <property type="protein sequence ID" value="MBO0452304.1"/>
    <property type="molecule type" value="Genomic_DNA"/>
</dbReference>
<protein>
    <submittedName>
        <fullName evidence="1">Iron-containing alcohol dehydrogenase</fullName>
    </submittedName>
</protein>
<accession>A0ABS3HFS2</accession>